<dbReference type="Proteomes" id="UP000799537">
    <property type="component" value="Unassembled WGS sequence"/>
</dbReference>
<dbReference type="RefSeq" id="XP_033664265.1">
    <property type="nucleotide sequence ID" value="XM_033813695.1"/>
</dbReference>
<protein>
    <submittedName>
        <fullName evidence="1">Uncharacterized protein</fullName>
    </submittedName>
</protein>
<dbReference type="GeneID" id="54566967"/>
<gene>
    <name evidence="1" type="ORF">M409DRAFT_57654</name>
</gene>
<dbReference type="OrthoDB" id="411584at2759"/>
<accession>A0A6A6CD58</accession>
<keyword evidence="2" id="KW-1185">Reference proteome</keyword>
<proteinExistence type="predicted"/>
<sequence>MYTTMPPSAQIQMRARAPFAGTVDSHRHSGHAPMAANGVSTCERDGREHLYASTTKPEGVSGRIRTQCNGFLVAKEAPHHGHRLGLQLGKYTLWYKGGKGEPAYGPGADIAVIVLNSSVYLSPSRVT</sequence>
<name>A0A6A6CD58_ZASCE</name>
<dbReference type="AlphaFoldDB" id="A0A6A6CD58"/>
<reference evidence="1" key="1">
    <citation type="journal article" date="2020" name="Stud. Mycol.">
        <title>101 Dothideomycetes genomes: a test case for predicting lifestyles and emergence of pathogens.</title>
        <authorList>
            <person name="Haridas S."/>
            <person name="Albert R."/>
            <person name="Binder M."/>
            <person name="Bloem J."/>
            <person name="Labutti K."/>
            <person name="Salamov A."/>
            <person name="Andreopoulos B."/>
            <person name="Baker S."/>
            <person name="Barry K."/>
            <person name="Bills G."/>
            <person name="Bluhm B."/>
            <person name="Cannon C."/>
            <person name="Castanera R."/>
            <person name="Culley D."/>
            <person name="Daum C."/>
            <person name="Ezra D."/>
            <person name="Gonzalez J."/>
            <person name="Henrissat B."/>
            <person name="Kuo A."/>
            <person name="Liang C."/>
            <person name="Lipzen A."/>
            <person name="Lutzoni F."/>
            <person name="Magnuson J."/>
            <person name="Mondo S."/>
            <person name="Nolan M."/>
            <person name="Ohm R."/>
            <person name="Pangilinan J."/>
            <person name="Park H.-J."/>
            <person name="Ramirez L."/>
            <person name="Alfaro M."/>
            <person name="Sun H."/>
            <person name="Tritt A."/>
            <person name="Yoshinaga Y."/>
            <person name="Zwiers L.-H."/>
            <person name="Turgeon B."/>
            <person name="Goodwin S."/>
            <person name="Spatafora J."/>
            <person name="Crous P."/>
            <person name="Grigoriev I."/>
        </authorList>
    </citation>
    <scope>NUCLEOTIDE SEQUENCE</scope>
    <source>
        <strain evidence="1">ATCC 36951</strain>
    </source>
</reference>
<organism evidence="1 2">
    <name type="scientific">Zasmidium cellare ATCC 36951</name>
    <dbReference type="NCBI Taxonomy" id="1080233"/>
    <lineage>
        <taxon>Eukaryota</taxon>
        <taxon>Fungi</taxon>
        <taxon>Dikarya</taxon>
        <taxon>Ascomycota</taxon>
        <taxon>Pezizomycotina</taxon>
        <taxon>Dothideomycetes</taxon>
        <taxon>Dothideomycetidae</taxon>
        <taxon>Mycosphaerellales</taxon>
        <taxon>Mycosphaerellaceae</taxon>
        <taxon>Zasmidium</taxon>
    </lineage>
</organism>
<evidence type="ECO:0000313" key="2">
    <source>
        <dbReference type="Proteomes" id="UP000799537"/>
    </source>
</evidence>
<dbReference type="EMBL" id="ML993609">
    <property type="protein sequence ID" value="KAF2163376.1"/>
    <property type="molecule type" value="Genomic_DNA"/>
</dbReference>
<evidence type="ECO:0000313" key="1">
    <source>
        <dbReference type="EMBL" id="KAF2163376.1"/>
    </source>
</evidence>